<dbReference type="InterPro" id="IPR012902">
    <property type="entry name" value="N_methyl_site"/>
</dbReference>
<keyword evidence="8 10" id="KW-1133">Transmembrane helix</keyword>
<evidence type="ECO:0000256" key="2">
    <source>
        <dbReference type="ARBA" id="ARBA00009984"/>
    </source>
</evidence>
<dbReference type="Gene3D" id="3.30.700.10">
    <property type="entry name" value="Glycoprotein, Type 4 Pilin"/>
    <property type="match status" value="1"/>
</dbReference>
<name>A0A1H8AFR5_9PROT</name>
<dbReference type="GO" id="GO:0015628">
    <property type="term" value="P:protein secretion by the type II secretion system"/>
    <property type="evidence" value="ECO:0007669"/>
    <property type="project" value="InterPro"/>
</dbReference>
<dbReference type="NCBIfam" id="TIGR02532">
    <property type="entry name" value="IV_pilin_GFxxxE"/>
    <property type="match status" value="1"/>
</dbReference>
<dbReference type="PANTHER" id="PTHR30093:SF45">
    <property type="entry name" value="TYPE II SECRETION SYSTEM CORE PROTEIN G"/>
    <property type="match status" value="1"/>
</dbReference>
<evidence type="ECO:0000313" key="13">
    <source>
        <dbReference type="Proteomes" id="UP000199459"/>
    </source>
</evidence>
<dbReference type="PRINTS" id="PR00813">
    <property type="entry name" value="BCTERIALGSPG"/>
</dbReference>
<reference evidence="12 13" key="1">
    <citation type="submission" date="2016-10" db="EMBL/GenBank/DDBJ databases">
        <authorList>
            <person name="de Groot N.N."/>
        </authorList>
    </citation>
    <scope>NUCLEOTIDE SEQUENCE [LARGE SCALE GENOMIC DNA]</scope>
    <source>
        <strain evidence="12 13">Nm22</strain>
    </source>
</reference>
<evidence type="ECO:0000256" key="9">
    <source>
        <dbReference type="ARBA" id="ARBA00023136"/>
    </source>
</evidence>
<feature type="domain" description="Type II secretion system protein GspG C-terminal" evidence="11">
    <location>
        <begin position="40"/>
        <end position="145"/>
    </location>
</feature>
<keyword evidence="5" id="KW-0488">Methylation</keyword>
<evidence type="ECO:0000256" key="3">
    <source>
        <dbReference type="ARBA" id="ARBA00020042"/>
    </source>
</evidence>
<dbReference type="InterPro" id="IPR010054">
    <property type="entry name" value="Type2_sec_GspG"/>
</dbReference>
<comment type="subcellular location">
    <subcellularLocation>
        <location evidence="1">Cell inner membrane</location>
        <topology evidence="1">Single-pass membrane protein</topology>
    </subcellularLocation>
</comment>
<dbReference type="GO" id="GO:0005886">
    <property type="term" value="C:plasma membrane"/>
    <property type="evidence" value="ECO:0007669"/>
    <property type="project" value="UniProtKB-SubCell"/>
</dbReference>
<dbReference type="InterPro" id="IPR000983">
    <property type="entry name" value="Bac_GSPG_pilin"/>
</dbReference>
<accession>A0A1H8AFR5</accession>
<dbReference type="STRING" id="917.SAMN05216326_11299"/>
<dbReference type="AlphaFoldDB" id="A0A1H8AFR5"/>
<dbReference type="SUPFAM" id="SSF54523">
    <property type="entry name" value="Pili subunits"/>
    <property type="match status" value="1"/>
</dbReference>
<evidence type="ECO:0000256" key="7">
    <source>
        <dbReference type="ARBA" id="ARBA00022692"/>
    </source>
</evidence>
<dbReference type="Pfam" id="PF08334">
    <property type="entry name" value="T2SSG"/>
    <property type="match status" value="1"/>
</dbReference>
<keyword evidence="6" id="KW-0997">Cell inner membrane</keyword>
<evidence type="ECO:0000256" key="5">
    <source>
        <dbReference type="ARBA" id="ARBA00022481"/>
    </source>
</evidence>
<dbReference type="Pfam" id="PF07963">
    <property type="entry name" value="N_methyl"/>
    <property type="match status" value="1"/>
</dbReference>
<organism evidence="12 13">
    <name type="scientific">Nitrosomonas marina</name>
    <dbReference type="NCBI Taxonomy" id="917"/>
    <lineage>
        <taxon>Bacteria</taxon>
        <taxon>Pseudomonadati</taxon>
        <taxon>Pseudomonadota</taxon>
        <taxon>Betaproteobacteria</taxon>
        <taxon>Nitrosomonadales</taxon>
        <taxon>Nitrosomonadaceae</taxon>
        <taxon>Nitrosomonas</taxon>
    </lineage>
</organism>
<feature type="transmembrane region" description="Helical" evidence="10">
    <location>
        <begin position="12"/>
        <end position="36"/>
    </location>
</feature>
<gene>
    <name evidence="12" type="ORF">SAMN05216325_101118</name>
</gene>
<dbReference type="Proteomes" id="UP000199459">
    <property type="component" value="Unassembled WGS sequence"/>
</dbReference>
<keyword evidence="9 10" id="KW-0472">Membrane</keyword>
<dbReference type="NCBIfam" id="TIGR01710">
    <property type="entry name" value="typeII_sec_gspG"/>
    <property type="match status" value="1"/>
</dbReference>
<evidence type="ECO:0000256" key="10">
    <source>
        <dbReference type="SAM" id="Phobius"/>
    </source>
</evidence>
<evidence type="ECO:0000313" key="12">
    <source>
        <dbReference type="EMBL" id="SEM69451.1"/>
    </source>
</evidence>
<dbReference type="InterPro" id="IPR045584">
    <property type="entry name" value="Pilin-like"/>
</dbReference>
<evidence type="ECO:0000256" key="8">
    <source>
        <dbReference type="ARBA" id="ARBA00022989"/>
    </source>
</evidence>
<protein>
    <recommendedName>
        <fullName evidence="3">Type II secretion system core protein G</fullName>
    </recommendedName>
</protein>
<evidence type="ECO:0000256" key="6">
    <source>
        <dbReference type="ARBA" id="ARBA00022519"/>
    </source>
</evidence>
<evidence type="ECO:0000256" key="1">
    <source>
        <dbReference type="ARBA" id="ARBA00004377"/>
    </source>
</evidence>
<comment type="similarity">
    <text evidence="2">Belongs to the GSP G family.</text>
</comment>
<evidence type="ECO:0000256" key="4">
    <source>
        <dbReference type="ARBA" id="ARBA00022475"/>
    </source>
</evidence>
<proteinExistence type="inferred from homology"/>
<dbReference type="EMBL" id="FOCP01000001">
    <property type="protein sequence ID" value="SEM69451.1"/>
    <property type="molecule type" value="Genomic_DNA"/>
</dbReference>
<evidence type="ECO:0000259" key="11">
    <source>
        <dbReference type="Pfam" id="PF08334"/>
    </source>
</evidence>
<keyword evidence="7 10" id="KW-0812">Transmembrane</keyword>
<dbReference type="GO" id="GO:0015627">
    <property type="term" value="C:type II protein secretion system complex"/>
    <property type="evidence" value="ECO:0007669"/>
    <property type="project" value="InterPro"/>
</dbReference>
<keyword evidence="4" id="KW-1003">Cell membrane</keyword>
<dbReference type="PANTHER" id="PTHR30093">
    <property type="entry name" value="GENERAL SECRETION PATHWAY PROTEIN G"/>
    <property type="match status" value="1"/>
</dbReference>
<dbReference type="InterPro" id="IPR013545">
    <property type="entry name" value="T2SS_protein-GspG_C"/>
</dbReference>
<sequence length="145" mass="16337">MMHFGYKQRQVWFQRGFTLLELLVVMVIIGLLAAYVGPKYFSQVGKSEIKMAQAQIDALEKALHQYRLDVGSYPTTENGLSALVAQPNDEPKWQGPYLSKVPPDDPWGRPYVYKYPGDNSEFDLFSMGRDGQIGGEGEGADITNW</sequence>